<comment type="subcellular location">
    <subcellularLocation>
        <location evidence="1">Membrane</location>
        <topology evidence="1">Multi-pass membrane protein</topology>
    </subcellularLocation>
</comment>
<sequence length="503" mass="55996">MSSTSEFRGVCFAPFLQETLFPETGGFISGRFCMPVAALGNTTCCLPCPTTNWTYADGFEQRTEIANWVNLAAFILSVYLLLSFMILPVKYTRRHYLSVCVTLGVVFMELAFVVPLAAKPDQCFNEITPNDMKSSGSCAISGAFLLFGGLAVVIWVFCRALALHLQICWEVVPGDKFFYTSLAFGWLVPVIILAVMLSLTGVSFRFGDVCHINHKNALQDFWGPLLAFAALALVLQFITIGYCIHVYIRSLLHDDKTTTNSSATPTYSGSVRTMSARQAYRRVKKIVQLQWRGATIVLLIIGEVVFFSVVFVSMDNSTQVNADLLKRAAPWLTCLFESKGDKNKCLDLTSALVQPEGVVLAVLIILGLSGFWCCILFGRWSMITGWREFFSSRFQRKNEFVSADARRFSDDPRTYELLSGNNPGLNIKSPDRVLTSPLARSPYTPGQLDSKQDYFTPARAYTNPQSSFSYPQTPARTRDWDPTSSHAGPGNFNSTSYPMNKLP</sequence>
<keyword evidence="9" id="KW-1185">Reference proteome</keyword>
<name>A0AAV9NEF0_9EURO</name>
<dbReference type="GO" id="GO:0004930">
    <property type="term" value="F:G protein-coupled receptor activity"/>
    <property type="evidence" value="ECO:0007669"/>
    <property type="project" value="InterPro"/>
</dbReference>
<feature type="transmembrane region" description="Helical" evidence="6">
    <location>
        <begin position="221"/>
        <end position="248"/>
    </location>
</feature>
<dbReference type="GeneID" id="89980612"/>
<evidence type="ECO:0000313" key="9">
    <source>
        <dbReference type="Proteomes" id="UP001358417"/>
    </source>
</evidence>
<evidence type="ECO:0000256" key="1">
    <source>
        <dbReference type="ARBA" id="ARBA00004141"/>
    </source>
</evidence>
<dbReference type="InterPro" id="IPR000832">
    <property type="entry name" value="GPCR_2_secretin-like"/>
</dbReference>
<dbReference type="GO" id="GO:0007166">
    <property type="term" value="P:cell surface receptor signaling pathway"/>
    <property type="evidence" value="ECO:0007669"/>
    <property type="project" value="InterPro"/>
</dbReference>
<reference evidence="8 9" key="1">
    <citation type="submission" date="2023-08" db="EMBL/GenBank/DDBJ databases">
        <title>Black Yeasts Isolated from many extreme environments.</title>
        <authorList>
            <person name="Coleine C."/>
            <person name="Stajich J.E."/>
            <person name="Selbmann L."/>
        </authorList>
    </citation>
    <scope>NUCLEOTIDE SEQUENCE [LARGE SCALE GENOMIC DNA]</scope>
    <source>
        <strain evidence="8 9">CCFEE 5792</strain>
    </source>
</reference>
<dbReference type="GO" id="GO:0016020">
    <property type="term" value="C:membrane"/>
    <property type="evidence" value="ECO:0007669"/>
    <property type="project" value="UniProtKB-SubCell"/>
</dbReference>
<proteinExistence type="predicted"/>
<dbReference type="InterPro" id="IPR017981">
    <property type="entry name" value="GPCR_2-like_7TM"/>
</dbReference>
<feature type="transmembrane region" description="Helical" evidence="6">
    <location>
        <begin position="177"/>
        <end position="201"/>
    </location>
</feature>
<keyword evidence="3 6" id="KW-1133">Transmembrane helix</keyword>
<dbReference type="EMBL" id="JAVRRD010000008">
    <property type="protein sequence ID" value="KAK5055919.1"/>
    <property type="molecule type" value="Genomic_DNA"/>
</dbReference>
<dbReference type="PROSITE" id="PS50261">
    <property type="entry name" value="G_PROTEIN_RECEP_F2_4"/>
    <property type="match status" value="1"/>
</dbReference>
<feature type="domain" description="G-protein coupled receptors family 2 profile 2" evidence="7">
    <location>
        <begin position="59"/>
        <end position="240"/>
    </location>
</feature>
<feature type="transmembrane region" description="Helical" evidence="6">
    <location>
        <begin position="68"/>
        <end position="89"/>
    </location>
</feature>
<dbReference type="AlphaFoldDB" id="A0AAV9NEF0"/>
<gene>
    <name evidence="8" type="ORF">LTR84_012469</name>
</gene>
<comment type="caution">
    <text evidence="8">The sequence shown here is derived from an EMBL/GenBank/DDBJ whole genome shotgun (WGS) entry which is preliminary data.</text>
</comment>
<feature type="compositionally biased region" description="Polar residues" evidence="5">
    <location>
        <begin position="482"/>
        <end position="503"/>
    </location>
</feature>
<dbReference type="Pfam" id="PF00002">
    <property type="entry name" value="7tm_2"/>
    <property type="match status" value="1"/>
</dbReference>
<evidence type="ECO:0000256" key="2">
    <source>
        <dbReference type="ARBA" id="ARBA00022692"/>
    </source>
</evidence>
<keyword evidence="2 6" id="KW-0812">Transmembrane</keyword>
<feature type="transmembrane region" description="Helical" evidence="6">
    <location>
        <begin position="291"/>
        <end position="314"/>
    </location>
</feature>
<evidence type="ECO:0000256" key="3">
    <source>
        <dbReference type="ARBA" id="ARBA00022989"/>
    </source>
</evidence>
<evidence type="ECO:0000313" key="8">
    <source>
        <dbReference type="EMBL" id="KAK5055919.1"/>
    </source>
</evidence>
<evidence type="ECO:0000256" key="5">
    <source>
        <dbReference type="SAM" id="MobiDB-lite"/>
    </source>
</evidence>
<feature type="transmembrane region" description="Helical" evidence="6">
    <location>
        <begin position="96"/>
        <end position="118"/>
    </location>
</feature>
<dbReference type="PANTHER" id="PTHR42058:SF1">
    <property type="entry name" value="G-PROTEIN COUPLED RECEPTORS FAMILY 2 PROFILE 2 DOMAIN-CONTAINING PROTEIN"/>
    <property type="match status" value="1"/>
</dbReference>
<evidence type="ECO:0000256" key="6">
    <source>
        <dbReference type="SAM" id="Phobius"/>
    </source>
</evidence>
<accession>A0AAV9NEF0</accession>
<feature type="transmembrane region" description="Helical" evidence="6">
    <location>
        <begin position="138"/>
        <end position="165"/>
    </location>
</feature>
<feature type="compositionally biased region" description="Polar residues" evidence="5">
    <location>
        <begin position="462"/>
        <end position="475"/>
    </location>
</feature>
<dbReference type="InterPro" id="IPR053247">
    <property type="entry name" value="GPCR_GPR1/git3-like"/>
</dbReference>
<dbReference type="RefSeq" id="XP_064707889.1">
    <property type="nucleotide sequence ID" value="XM_064855989.1"/>
</dbReference>
<keyword evidence="4 6" id="KW-0472">Membrane</keyword>
<dbReference type="Gene3D" id="1.20.1070.10">
    <property type="entry name" value="Rhodopsin 7-helix transmembrane proteins"/>
    <property type="match status" value="1"/>
</dbReference>
<organism evidence="8 9">
    <name type="scientific">Exophiala bonariae</name>
    <dbReference type="NCBI Taxonomy" id="1690606"/>
    <lineage>
        <taxon>Eukaryota</taxon>
        <taxon>Fungi</taxon>
        <taxon>Dikarya</taxon>
        <taxon>Ascomycota</taxon>
        <taxon>Pezizomycotina</taxon>
        <taxon>Eurotiomycetes</taxon>
        <taxon>Chaetothyriomycetidae</taxon>
        <taxon>Chaetothyriales</taxon>
        <taxon>Herpotrichiellaceae</taxon>
        <taxon>Exophiala</taxon>
    </lineage>
</organism>
<feature type="transmembrane region" description="Helical" evidence="6">
    <location>
        <begin position="358"/>
        <end position="378"/>
    </location>
</feature>
<feature type="region of interest" description="Disordered" evidence="5">
    <location>
        <begin position="461"/>
        <end position="503"/>
    </location>
</feature>
<protein>
    <recommendedName>
        <fullName evidence="7">G-protein coupled receptors family 2 profile 2 domain-containing protein</fullName>
    </recommendedName>
</protein>
<evidence type="ECO:0000256" key="4">
    <source>
        <dbReference type="ARBA" id="ARBA00023136"/>
    </source>
</evidence>
<evidence type="ECO:0000259" key="7">
    <source>
        <dbReference type="PROSITE" id="PS50261"/>
    </source>
</evidence>
<dbReference type="Proteomes" id="UP001358417">
    <property type="component" value="Unassembled WGS sequence"/>
</dbReference>
<dbReference type="PANTHER" id="PTHR42058">
    <property type="entry name" value="G_PROTEIN_RECEP_F2_4 DOMAIN-CONTAINING PROTEIN"/>
    <property type="match status" value="1"/>
</dbReference>